<comment type="similarity">
    <text evidence="2 12">Belongs to the CybS family.</text>
</comment>
<dbReference type="OrthoDB" id="18577at2759"/>
<gene>
    <name evidence="13" type="ORF">PMACD_LOCUS8422</name>
</gene>
<evidence type="ECO:0000256" key="11">
    <source>
        <dbReference type="PIRSR" id="PIRSR607992-2"/>
    </source>
</evidence>
<keyword evidence="9 12" id="KW-0472">Membrane</keyword>
<evidence type="ECO:0000256" key="7">
    <source>
        <dbReference type="ARBA" id="ARBA00022989"/>
    </source>
</evidence>
<keyword evidence="6 12" id="KW-0809">Transit peptide</keyword>
<comment type="subcellular location">
    <subcellularLocation>
        <location evidence="1 12">Mitochondrion inner membrane</location>
        <topology evidence="1 12">Multi-pass membrane protein</topology>
    </subcellularLocation>
</comment>
<dbReference type="GO" id="GO:0005743">
    <property type="term" value="C:mitochondrial inner membrane"/>
    <property type="evidence" value="ECO:0007669"/>
    <property type="project" value="UniProtKB-SubCell"/>
</dbReference>
<keyword evidence="7 12" id="KW-1133">Transmembrane helix</keyword>
<keyword evidence="4 12" id="KW-0812">Transmembrane</keyword>
<name>A0A821T6D6_9NEOP</name>
<dbReference type="SUPFAM" id="SSF81343">
    <property type="entry name" value="Fumarate reductase respiratory complex transmembrane subunits"/>
    <property type="match status" value="1"/>
</dbReference>
<keyword evidence="8 12" id="KW-0496">Mitochondrion</keyword>
<proteinExistence type="inferred from homology"/>
<keyword evidence="12" id="KW-0816">Tricarboxylic acid cycle</keyword>
<evidence type="ECO:0000256" key="2">
    <source>
        <dbReference type="ARBA" id="ARBA00007294"/>
    </source>
</evidence>
<dbReference type="EMBL" id="CAJOBZ010000022">
    <property type="protein sequence ID" value="CAF4867069.1"/>
    <property type="molecule type" value="Genomic_DNA"/>
</dbReference>
<accession>A0A821T6D6</accession>
<dbReference type="Proteomes" id="UP000663880">
    <property type="component" value="Unassembled WGS sequence"/>
</dbReference>
<dbReference type="Pfam" id="PF05328">
    <property type="entry name" value="CybS"/>
    <property type="match status" value="1"/>
</dbReference>
<evidence type="ECO:0000256" key="9">
    <source>
        <dbReference type="ARBA" id="ARBA00023136"/>
    </source>
</evidence>
<organism evidence="13 14">
    <name type="scientific">Pieris macdunnoughi</name>
    <dbReference type="NCBI Taxonomy" id="345717"/>
    <lineage>
        <taxon>Eukaryota</taxon>
        <taxon>Metazoa</taxon>
        <taxon>Ecdysozoa</taxon>
        <taxon>Arthropoda</taxon>
        <taxon>Hexapoda</taxon>
        <taxon>Insecta</taxon>
        <taxon>Pterygota</taxon>
        <taxon>Neoptera</taxon>
        <taxon>Endopterygota</taxon>
        <taxon>Lepidoptera</taxon>
        <taxon>Glossata</taxon>
        <taxon>Ditrysia</taxon>
        <taxon>Papilionoidea</taxon>
        <taxon>Pieridae</taxon>
        <taxon>Pierinae</taxon>
        <taxon>Pieris</taxon>
    </lineage>
</organism>
<dbReference type="GO" id="GO:0048039">
    <property type="term" value="F:ubiquinone binding"/>
    <property type="evidence" value="ECO:0007669"/>
    <property type="project" value="TreeGrafter"/>
</dbReference>
<dbReference type="PANTHER" id="PTHR13337">
    <property type="entry name" value="SUCCINATE DEHYDROGENASE"/>
    <property type="match status" value="1"/>
</dbReference>
<evidence type="ECO:0000313" key="14">
    <source>
        <dbReference type="Proteomes" id="UP000663880"/>
    </source>
</evidence>
<keyword evidence="12" id="KW-0249">Electron transport</keyword>
<evidence type="ECO:0000256" key="8">
    <source>
        <dbReference type="ARBA" id="ARBA00023128"/>
    </source>
</evidence>
<evidence type="ECO:0000256" key="4">
    <source>
        <dbReference type="ARBA" id="ARBA00022692"/>
    </source>
</evidence>
<dbReference type="GO" id="GO:0046872">
    <property type="term" value="F:metal ion binding"/>
    <property type="evidence" value="ECO:0007669"/>
    <property type="project" value="UniProtKB-KW"/>
</dbReference>
<evidence type="ECO:0000256" key="1">
    <source>
        <dbReference type="ARBA" id="ARBA00004448"/>
    </source>
</evidence>
<keyword evidence="12" id="KW-0349">Heme</keyword>
<feature type="binding site" evidence="10">
    <location>
        <position position="131"/>
    </location>
    <ligand>
        <name>a ubiquinone</name>
        <dbReference type="ChEBI" id="CHEBI:16389"/>
        <note>ligand shared with IP/SDHB</note>
    </ligand>
</feature>
<dbReference type="InterPro" id="IPR034804">
    <property type="entry name" value="SQR/QFR_C/D"/>
</dbReference>
<dbReference type="AlphaFoldDB" id="A0A821T6D6"/>
<keyword evidence="3 12" id="KW-0813">Transport</keyword>
<keyword evidence="11" id="KW-0408">Iron</keyword>
<protein>
    <recommendedName>
        <fullName evidence="12">Succinate dehydrogenase [ubiquinone] cytochrome b small subunit</fullName>
    </recommendedName>
</protein>
<evidence type="ECO:0000256" key="10">
    <source>
        <dbReference type="PIRSR" id="PIRSR607992-1"/>
    </source>
</evidence>
<comment type="function">
    <text evidence="12">Membrane-anchoring subunit of succinate dehydrogenase (SDH) that is involved in complex II of the mitochondrial electron transport chain and is responsible for transferring electrons from succinate to ubiquinone (coenzyme Q).</text>
</comment>
<evidence type="ECO:0000256" key="6">
    <source>
        <dbReference type="ARBA" id="ARBA00022946"/>
    </source>
</evidence>
<dbReference type="InterPro" id="IPR007992">
    <property type="entry name" value="CybS"/>
</dbReference>
<evidence type="ECO:0000313" key="13">
    <source>
        <dbReference type="EMBL" id="CAF4867069.1"/>
    </source>
</evidence>
<keyword evidence="11 12" id="KW-0479">Metal-binding</keyword>
<evidence type="ECO:0000256" key="3">
    <source>
        <dbReference type="ARBA" id="ARBA00022448"/>
    </source>
</evidence>
<dbReference type="PANTHER" id="PTHR13337:SF2">
    <property type="entry name" value="SUCCINATE DEHYDROGENASE [UBIQUINONE] CYTOCHROME B SMALL SUBUNIT, MITOCHONDRIAL"/>
    <property type="match status" value="1"/>
</dbReference>
<evidence type="ECO:0000256" key="5">
    <source>
        <dbReference type="ARBA" id="ARBA00022792"/>
    </source>
</evidence>
<dbReference type="GO" id="GO:0006121">
    <property type="term" value="P:mitochondrial electron transport, succinate to ubiquinone"/>
    <property type="evidence" value="ECO:0007669"/>
    <property type="project" value="TreeGrafter"/>
</dbReference>
<sequence length="220" mass="24274">MAFSMFFRAPACTSRVFSQQIMRLATQQATKPVETQRMLSSIMPLQTSFLKSDTTPILNAVRSFRTSPALLHEEKAHDHSKLWVIEKLTSAALVPLIPICLMIPNRIFDSVLAILITAHSFWGLEAIVVEYVRVLLVGVTIPKIAMGVVYFLTVLMGLEAIAVDYVRASIFGPIIPKIAIALVYLISIATLGGLFYLISNDVGLSNAIRQLWGVKSKQNA</sequence>
<feature type="binding site" description="axial binding residue" evidence="11">
    <location>
        <position position="119"/>
    </location>
    <ligand>
        <name>heme b</name>
        <dbReference type="ChEBI" id="CHEBI:60344"/>
        <note>ligand shared with SDHC</note>
    </ligand>
    <ligandPart>
        <name>Fe</name>
        <dbReference type="ChEBI" id="CHEBI:18248"/>
    </ligandPart>
</feature>
<keyword evidence="14" id="KW-1185">Reference proteome</keyword>
<reference evidence="13" key="1">
    <citation type="submission" date="2021-02" db="EMBL/GenBank/DDBJ databases">
        <authorList>
            <person name="Steward A R."/>
        </authorList>
    </citation>
    <scope>NUCLEOTIDE SEQUENCE</scope>
</reference>
<feature type="transmembrane region" description="Helical" evidence="12">
    <location>
        <begin position="144"/>
        <end position="166"/>
    </location>
</feature>
<dbReference type="GO" id="GO:0020037">
    <property type="term" value="F:heme binding"/>
    <property type="evidence" value="ECO:0007669"/>
    <property type="project" value="TreeGrafter"/>
</dbReference>
<dbReference type="GO" id="GO:0006099">
    <property type="term" value="P:tricarboxylic acid cycle"/>
    <property type="evidence" value="ECO:0007669"/>
    <property type="project" value="UniProtKB-KW"/>
</dbReference>
<feature type="transmembrane region" description="Helical" evidence="12">
    <location>
        <begin position="111"/>
        <end position="132"/>
    </location>
</feature>
<evidence type="ECO:0000256" key="12">
    <source>
        <dbReference type="RuleBase" id="RU364031"/>
    </source>
</evidence>
<comment type="caution">
    <text evidence="13">The sequence shown here is derived from an EMBL/GenBank/DDBJ whole genome shotgun (WGS) entry which is preliminary data.</text>
</comment>
<keyword evidence="5 12" id="KW-0999">Mitochondrion inner membrane</keyword>
<dbReference type="Gene3D" id="1.20.1300.10">
    <property type="entry name" value="Fumarate reductase/succinate dehydrogenase, transmembrane subunit"/>
    <property type="match status" value="2"/>
</dbReference>
<feature type="transmembrane region" description="Helical" evidence="12">
    <location>
        <begin position="178"/>
        <end position="198"/>
    </location>
</feature>